<evidence type="ECO:0000256" key="4">
    <source>
        <dbReference type="ARBA" id="ARBA00022461"/>
    </source>
</evidence>
<evidence type="ECO:0000256" key="6">
    <source>
        <dbReference type="ARBA" id="ARBA00022989"/>
    </source>
</evidence>
<evidence type="ECO:0000256" key="1">
    <source>
        <dbReference type="ARBA" id="ARBA00004141"/>
    </source>
</evidence>
<comment type="caution">
    <text evidence="15">The sequence shown here is derived from an EMBL/GenBank/DDBJ whole genome shotgun (WGS) entry which is preliminary data.</text>
</comment>
<proteinExistence type="inferred from homology"/>
<dbReference type="Gene3D" id="1.10.287.770">
    <property type="entry name" value="YojJ-like"/>
    <property type="match status" value="1"/>
</dbReference>
<organism evidence="15 16">
    <name type="scientific">Pristionchus entomophagus</name>
    <dbReference type="NCBI Taxonomy" id="358040"/>
    <lineage>
        <taxon>Eukaryota</taxon>
        <taxon>Metazoa</taxon>
        <taxon>Ecdysozoa</taxon>
        <taxon>Nematoda</taxon>
        <taxon>Chromadorea</taxon>
        <taxon>Rhabditida</taxon>
        <taxon>Rhabditina</taxon>
        <taxon>Diplogasteromorpha</taxon>
        <taxon>Diplogasteroidea</taxon>
        <taxon>Neodiplogasteridae</taxon>
        <taxon>Pristionchus</taxon>
    </lineage>
</organism>
<evidence type="ECO:0000256" key="14">
    <source>
        <dbReference type="SAM" id="Phobius"/>
    </source>
</evidence>
<protein>
    <submittedName>
        <fullName evidence="15">Uncharacterized protein</fullName>
    </submittedName>
</protein>
<keyword evidence="16" id="KW-1185">Reference proteome</keyword>
<keyword evidence="10" id="KW-0325">Glycoprotein</keyword>
<keyword evidence="3 13" id="KW-0813">Transport</keyword>
<keyword evidence="5 13" id="KW-0812">Transmembrane</keyword>
<evidence type="ECO:0000256" key="12">
    <source>
        <dbReference type="ARBA" id="ARBA00023303"/>
    </source>
</evidence>
<dbReference type="EMBL" id="BTSX01000004">
    <property type="protein sequence ID" value="GMS95159.1"/>
    <property type="molecule type" value="Genomic_DNA"/>
</dbReference>
<comment type="subcellular location">
    <subcellularLocation>
        <location evidence="1">Membrane</location>
        <topology evidence="1">Multi-pass membrane protein</topology>
    </subcellularLocation>
</comment>
<dbReference type="Pfam" id="PF00858">
    <property type="entry name" value="ASC"/>
    <property type="match status" value="1"/>
</dbReference>
<gene>
    <name evidence="15" type="ORF">PENTCL1PPCAC_17334</name>
</gene>
<dbReference type="GO" id="GO:0016020">
    <property type="term" value="C:membrane"/>
    <property type="evidence" value="ECO:0007669"/>
    <property type="project" value="UniProtKB-SubCell"/>
</dbReference>
<dbReference type="Proteomes" id="UP001432027">
    <property type="component" value="Unassembled WGS sequence"/>
</dbReference>
<evidence type="ECO:0000256" key="7">
    <source>
        <dbReference type="ARBA" id="ARBA00023053"/>
    </source>
</evidence>
<keyword evidence="6 14" id="KW-1133">Transmembrane helix</keyword>
<feature type="transmembrane region" description="Helical" evidence="14">
    <location>
        <begin position="114"/>
        <end position="135"/>
    </location>
</feature>
<keyword evidence="11 13" id="KW-0739">Sodium transport</keyword>
<keyword evidence="7" id="KW-0915">Sodium</keyword>
<evidence type="ECO:0000256" key="5">
    <source>
        <dbReference type="ARBA" id="ARBA00022692"/>
    </source>
</evidence>
<dbReference type="InterPro" id="IPR001873">
    <property type="entry name" value="ENaC"/>
</dbReference>
<sequence length="136" mass="14995">MFSKIEEIGPSLGVQNYGVSLNKLEQVFLKVGEMTGTVDRSEEVQAALKELIHENDNRMQGPVKVMNQMGNILLKSLHYDIVCCCLLRDSRGTELHPGSTYPLVALINDISGHAGLWLGMSVVSVVEVIALFFMCI</sequence>
<dbReference type="GO" id="GO:0005272">
    <property type="term" value="F:sodium channel activity"/>
    <property type="evidence" value="ECO:0007669"/>
    <property type="project" value="UniProtKB-KW"/>
</dbReference>
<evidence type="ECO:0000256" key="13">
    <source>
        <dbReference type="RuleBase" id="RU000679"/>
    </source>
</evidence>
<evidence type="ECO:0000313" key="16">
    <source>
        <dbReference type="Proteomes" id="UP001432027"/>
    </source>
</evidence>
<feature type="non-terminal residue" evidence="15">
    <location>
        <position position="136"/>
    </location>
</feature>
<evidence type="ECO:0000256" key="9">
    <source>
        <dbReference type="ARBA" id="ARBA00023136"/>
    </source>
</evidence>
<keyword evidence="9 14" id="KW-0472">Membrane</keyword>
<keyword evidence="8 13" id="KW-0406">Ion transport</keyword>
<comment type="similarity">
    <text evidence="2 13">Belongs to the amiloride-sensitive sodium channel (TC 1.A.6) family.</text>
</comment>
<evidence type="ECO:0000256" key="3">
    <source>
        <dbReference type="ARBA" id="ARBA00022448"/>
    </source>
</evidence>
<dbReference type="AlphaFoldDB" id="A0AAV5TLB1"/>
<evidence type="ECO:0000256" key="10">
    <source>
        <dbReference type="ARBA" id="ARBA00023180"/>
    </source>
</evidence>
<evidence type="ECO:0000256" key="8">
    <source>
        <dbReference type="ARBA" id="ARBA00023065"/>
    </source>
</evidence>
<name>A0AAV5TLB1_9BILA</name>
<evidence type="ECO:0000256" key="2">
    <source>
        <dbReference type="ARBA" id="ARBA00007193"/>
    </source>
</evidence>
<keyword evidence="4 13" id="KW-0894">Sodium channel</keyword>
<accession>A0AAV5TLB1</accession>
<reference evidence="15" key="1">
    <citation type="submission" date="2023-10" db="EMBL/GenBank/DDBJ databases">
        <title>Genome assembly of Pristionchus species.</title>
        <authorList>
            <person name="Yoshida K."/>
            <person name="Sommer R.J."/>
        </authorList>
    </citation>
    <scope>NUCLEOTIDE SEQUENCE</scope>
    <source>
        <strain evidence="15">RS0144</strain>
    </source>
</reference>
<evidence type="ECO:0000313" key="15">
    <source>
        <dbReference type="EMBL" id="GMS95159.1"/>
    </source>
</evidence>
<evidence type="ECO:0000256" key="11">
    <source>
        <dbReference type="ARBA" id="ARBA00023201"/>
    </source>
</evidence>
<keyword evidence="12 13" id="KW-0407">Ion channel</keyword>